<sequence>MHRVLERVRRLRNVAFASQIRPRLPSRLHLTPDSHSTGHSPIRPRLDTEWYMLRLLEEVRRQLVSSGNNKNPCLLDHLWEPDDFYEPIHHHNPARQRSFNPCRQARTQDSRVAQVQAREESETRDTQLGGGETNGEMKRIGSG</sequence>
<gene>
    <name evidence="2" type="ORF">C1H46_023307</name>
</gene>
<accession>A0A540LXY9</accession>
<proteinExistence type="predicted"/>
<organism evidence="2 3">
    <name type="scientific">Malus baccata</name>
    <name type="common">Siberian crab apple</name>
    <name type="synonym">Pyrus baccata</name>
    <dbReference type="NCBI Taxonomy" id="106549"/>
    <lineage>
        <taxon>Eukaryota</taxon>
        <taxon>Viridiplantae</taxon>
        <taxon>Streptophyta</taxon>
        <taxon>Embryophyta</taxon>
        <taxon>Tracheophyta</taxon>
        <taxon>Spermatophyta</taxon>
        <taxon>Magnoliopsida</taxon>
        <taxon>eudicotyledons</taxon>
        <taxon>Gunneridae</taxon>
        <taxon>Pentapetalae</taxon>
        <taxon>rosids</taxon>
        <taxon>fabids</taxon>
        <taxon>Rosales</taxon>
        <taxon>Rosaceae</taxon>
        <taxon>Amygdaloideae</taxon>
        <taxon>Maleae</taxon>
        <taxon>Malus</taxon>
    </lineage>
</organism>
<comment type="caution">
    <text evidence="2">The sequence shown here is derived from an EMBL/GenBank/DDBJ whole genome shotgun (WGS) entry which is preliminary data.</text>
</comment>
<feature type="compositionally biased region" description="Polar residues" evidence="1">
    <location>
        <begin position="95"/>
        <end position="113"/>
    </location>
</feature>
<evidence type="ECO:0000313" key="3">
    <source>
        <dbReference type="Proteomes" id="UP000315295"/>
    </source>
</evidence>
<feature type="region of interest" description="Disordered" evidence="1">
    <location>
        <begin position="90"/>
        <end position="143"/>
    </location>
</feature>
<dbReference type="EMBL" id="VIEB01000431">
    <property type="protein sequence ID" value="TQD91132.1"/>
    <property type="molecule type" value="Genomic_DNA"/>
</dbReference>
<name>A0A540LXY9_MALBA</name>
<dbReference type="AlphaFoldDB" id="A0A540LXY9"/>
<evidence type="ECO:0000256" key="1">
    <source>
        <dbReference type="SAM" id="MobiDB-lite"/>
    </source>
</evidence>
<protein>
    <submittedName>
        <fullName evidence="2">Uncharacterized protein</fullName>
    </submittedName>
</protein>
<dbReference type="Proteomes" id="UP000315295">
    <property type="component" value="Unassembled WGS sequence"/>
</dbReference>
<reference evidence="2 3" key="1">
    <citation type="journal article" date="2019" name="G3 (Bethesda)">
        <title>Sequencing of a Wild Apple (Malus baccata) Genome Unravels the Differences Between Cultivated and Wild Apple Species Regarding Disease Resistance and Cold Tolerance.</title>
        <authorList>
            <person name="Chen X."/>
        </authorList>
    </citation>
    <scope>NUCLEOTIDE SEQUENCE [LARGE SCALE GENOMIC DNA]</scope>
    <source>
        <strain evidence="3">cv. Shandingzi</strain>
        <tissue evidence="2">Leaves</tissue>
    </source>
</reference>
<keyword evidence="3" id="KW-1185">Reference proteome</keyword>
<evidence type="ECO:0000313" key="2">
    <source>
        <dbReference type="EMBL" id="TQD91132.1"/>
    </source>
</evidence>